<keyword evidence="3" id="KW-1185">Reference proteome</keyword>
<accession>A0ABQ2III5</accession>
<name>A0ABQ2III5_9PSEU</name>
<gene>
    <name evidence="2" type="ORF">GCM10011609_61220</name>
</gene>
<protein>
    <submittedName>
        <fullName evidence="2">Uncharacterized protein</fullName>
    </submittedName>
</protein>
<evidence type="ECO:0000313" key="2">
    <source>
        <dbReference type="EMBL" id="GGN12688.1"/>
    </source>
</evidence>
<dbReference type="RefSeq" id="WP_189158303.1">
    <property type="nucleotide sequence ID" value="NZ_BMNC01000010.1"/>
</dbReference>
<keyword evidence="1" id="KW-0732">Signal</keyword>
<organism evidence="2 3">
    <name type="scientific">Lentzea pudingi</name>
    <dbReference type="NCBI Taxonomy" id="1789439"/>
    <lineage>
        <taxon>Bacteria</taxon>
        <taxon>Bacillati</taxon>
        <taxon>Actinomycetota</taxon>
        <taxon>Actinomycetes</taxon>
        <taxon>Pseudonocardiales</taxon>
        <taxon>Pseudonocardiaceae</taxon>
        <taxon>Lentzea</taxon>
    </lineage>
</organism>
<evidence type="ECO:0000313" key="3">
    <source>
        <dbReference type="Proteomes" id="UP000597656"/>
    </source>
</evidence>
<evidence type="ECO:0000256" key="1">
    <source>
        <dbReference type="SAM" id="SignalP"/>
    </source>
</evidence>
<sequence>MKKLTAGKTAAVVAVAGGAILASIAPVLADVSAQSPSQALVRVESPAKWKALGAAVEVDVTFSCPASPSQGYVNISISQTVLGGVASGGTSKSVTCTGAFQTIKLSVTAQNRAFRWGTAYAKAELSSWPHSATHEGEIQIRP</sequence>
<dbReference type="EMBL" id="BMNC01000010">
    <property type="protein sequence ID" value="GGN12688.1"/>
    <property type="molecule type" value="Genomic_DNA"/>
</dbReference>
<comment type="caution">
    <text evidence="2">The sequence shown here is derived from an EMBL/GenBank/DDBJ whole genome shotgun (WGS) entry which is preliminary data.</text>
</comment>
<dbReference type="Proteomes" id="UP000597656">
    <property type="component" value="Unassembled WGS sequence"/>
</dbReference>
<proteinExistence type="predicted"/>
<feature type="chain" id="PRO_5045276093" evidence="1">
    <location>
        <begin position="30"/>
        <end position="142"/>
    </location>
</feature>
<feature type="signal peptide" evidence="1">
    <location>
        <begin position="1"/>
        <end position="29"/>
    </location>
</feature>
<reference evidence="3" key="1">
    <citation type="journal article" date="2019" name="Int. J. Syst. Evol. Microbiol.">
        <title>The Global Catalogue of Microorganisms (GCM) 10K type strain sequencing project: providing services to taxonomists for standard genome sequencing and annotation.</title>
        <authorList>
            <consortium name="The Broad Institute Genomics Platform"/>
            <consortium name="The Broad Institute Genome Sequencing Center for Infectious Disease"/>
            <person name="Wu L."/>
            <person name="Ma J."/>
        </authorList>
    </citation>
    <scope>NUCLEOTIDE SEQUENCE [LARGE SCALE GENOMIC DNA]</scope>
    <source>
        <strain evidence="3">CGMCC 4.7319</strain>
    </source>
</reference>